<dbReference type="EMBL" id="CADCXU010012888">
    <property type="protein sequence ID" value="CAB0002778.1"/>
    <property type="molecule type" value="Genomic_DNA"/>
</dbReference>
<reference evidence="1 2" key="1">
    <citation type="submission" date="2020-02" db="EMBL/GenBank/DDBJ databases">
        <authorList>
            <person name="Ferguson B K."/>
        </authorList>
    </citation>
    <scope>NUCLEOTIDE SEQUENCE [LARGE SCALE GENOMIC DNA]</scope>
</reference>
<evidence type="ECO:0000313" key="1">
    <source>
        <dbReference type="EMBL" id="CAB0002778.1"/>
    </source>
</evidence>
<name>A0A6H5GIQ4_9HEMI</name>
<organism evidence="1 2">
    <name type="scientific">Nesidiocoris tenuis</name>
    <dbReference type="NCBI Taxonomy" id="355587"/>
    <lineage>
        <taxon>Eukaryota</taxon>
        <taxon>Metazoa</taxon>
        <taxon>Ecdysozoa</taxon>
        <taxon>Arthropoda</taxon>
        <taxon>Hexapoda</taxon>
        <taxon>Insecta</taxon>
        <taxon>Pterygota</taxon>
        <taxon>Neoptera</taxon>
        <taxon>Paraneoptera</taxon>
        <taxon>Hemiptera</taxon>
        <taxon>Heteroptera</taxon>
        <taxon>Panheteroptera</taxon>
        <taxon>Cimicomorpha</taxon>
        <taxon>Miridae</taxon>
        <taxon>Dicyphina</taxon>
        <taxon>Nesidiocoris</taxon>
    </lineage>
</organism>
<dbReference type="Proteomes" id="UP000479000">
    <property type="component" value="Unassembled WGS sequence"/>
</dbReference>
<protein>
    <submittedName>
        <fullName evidence="1">Uncharacterized protein</fullName>
    </submittedName>
</protein>
<evidence type="ECO:0000313" key="2">
    <source>
        <dbReference type="Proteomes" id="UP000479000"/>
    </source>
</evidence>
<feature type="non-terminal residue" evidence="1">
    <location>
        <position position="109"/>
    </location>
</feature>
<gene>
    <name evidence="1" type="ORF">NTEN_LOCUS8565</name>
</gene>
<keyword evidence="2" id="KW-1185">Reference proteome</keyword>
<proteinExistence type="predicted"/>
<dbReference type="AlphaFoldDB" id="A0A6H5GIQ4"/>
<sequence>MEGRSNEIGMMHEECSDLWGRTTRPFSDPHRQQNCGGTPRLCKLVSFIFMGTPSTVRINRNGPKGLDTHLYFEPPIEWLSDPVRTRPGTEDQKSVNSAKSFGVIRIRVQ</sequence>
<accession>A0A6H5GIQ4</accession>